<evidence type="ECO:0000313" key="2">
    <source>
        <dbReference type="Proteomes" id="UP000223569"/>
    </source>
</evidence>
<reference evidence="1 2" key="1">
    <citation type="submission" date="2016-11" db="EMBL/GenBank/DDBJ databases">
        <title>Biological and genomic characterization of a historic collection of therapeutic Escherichia coli bacteriophage.</title>
        <authorList>
            <person name="Baig A."/>
            <person name="Colom J."/>
            <person name="Atterbury R."/>
            <person name="Barrow P."/>
        </authorList>
    </citation>
    <scope>NUCLEOTIDE SEQUENCE [LARGE SCALE GENOMIC DNA]</scope>
</reference>
<organism evidence="1 2">
    <name type="scientific">Escherichia phage P_AB-2017</name>
    <dbReference type="NCBI Taxonomy" id="1933115"/>
    <lineage>
        <taxon>Viruses</taxon>
        <taxon>Duplodnaviria</taxon>
        <taxon>Heunggongvirae</taxon>
        <taxon>Uroviricota</taxon>
        <taxon>Caudoviricetes</taxon>
        <taxon>Sarkviridae</taxon>
        <taxon>Guernseyvirinae</taxon>
        <taxon>Kagunavirus</taxon>
        <taxon>Kagunavirus PAB2017</taxon>
    </lineage>
</organism>
<accession>A0A1Q1PV88</accession>
<dbReference type="Proteomes" id="UP000223569">
    <property type="component" value="Segment"/>
</dbReference>
<protein>
    <submittedName>
        <fullName evidence="1">Uncharacterized protein</fullName>
    </submittedName>
</protein>
<dbReference type="EMBL" id="KY295898">
    <property type="protein sequence ID" value="AQN31986.1"/>
    <property type="molecule type" value="Genomic_DNA"/>
</dbReference>
<name>A0A1Q1PV88_9CAUD</name>
<proteinExistence type="predicted"/>
<gene>
    <name evidence="1" type="ORF">P_48</name>
</gene>
<evidence type="ECO:0000313" key="1">
    <source>
        <dbReference type="EMBL" id="AQN31986.1"/>
    </source>
</evidence>
<keyword evidence="2" id="KW-1185">Reference proteome</keyword>
<sequence length="30" mass="3531">MFKNGQLVKTKRSRQHVIVTKDEDECEVLV</sequence>